<name>Q8JIR7_XENLA</name>
<gene>
    <name evidence="2" type="primary">MG</name>
    <name evidence="1" type="synonym">mg-a</name>
</gene>
<dbReference type="EMBL" id="BC169423">
    <property type="protein sequence ID" value="AAI69423.1"/>
    <property type="molecule type" value="mRNA"/>
</dbReference>
<dbReference type="EMBL" id="AB070723">
    <property type="protein sequence ID" value="BAC10685.1"/>
    <property type="molecule type" value="mRNA"/>
</dbReference>
<sequence>MLCYTQQCRSLERCHLGQKWTYIIFYLHIKICRIERQIETERNTKNWSWFIHLNHNNGSFFR</sequence>
<protein>
    <submittedName>
        <fullName evidence="1">Differential display during development of the gonad-attached mesonephros</fullName>
    </submittedName>
    <submittedName>
        <fullName evidence="2">MG protein</fullName>
    </submittedName>
</protein>
<reference evidence="1" key="4">
    <citation type="submission" date="2008-11" db="EMBL/GenBank/DDBJ databases">
        <authorList>
            <consortium name="NIH - Xenopus Gene Collection (XGC) project"/>
        </authorList>
    </citation>
    <scope>NUCLEOTIDE SEQUENCE [LARGE SCALE MRNA]</scope>
    <source>
        <tissue evidence="1">Oocytes</tissue>
    </source>
</reference>
<reference evidence="2" key="2">
    <citation type="submission" date="2002-09" db="EMBL/GenBank/DDBJ databases">
        <title>Molecular cloning of a gene displayed differentially during development of the gonad-attached mesonephros of Xenopus embryoo.</title>
        <authorList>
            <person name="Miyata S."/>
            <person name="Miyashita K."/>
            <person name="Ishii T."/>
        </authorList>
    </citation>
    <scope>NUCLEOTIDE SEQUENCE</scope>
</reference>
<accession>Q8JIR7</accession>
<evidence type="ECO:0000313" key="2">
    <source>
        <dbReference type="EMBL" id="BAC10685.1"/>
    </source>
</evidence>
<evidence type="ECO:0000313" key="1">
    <source>
        <dbReference type="EMBL" id="AAI69423.1"/>
    </source>
</evidence>
<dbReference type="EMBL" id="BC169427">
    <property type="protein sequence ID" value="AAI69427.1"/>
    <property type="molecule type" value="mRNA"/>
</dbReference>
<organism evidence="2">
    <name type="scientific">Xenopus laevis</name>
    <name type="common">African clawed frog</name>
    <dbReference type="NCBI Taxonomy" id="8355"/>
    <lineage>
        <taxon>Eukaryota</taxon>
        <taxon>Metazoa</taxon>
        <taxon>Chordata</taxon>
        <taxon>Craniata</taxon>
        <taxon>Vertebrata</taxon>
        <taxon>Euteleostomi</taxon>
        <taxon>Amphibia</taxon>
        <taxon>Batrachia</taxon>
        <taxon>Anura</taxon>
        <taxon>Pipoidea</taxon>
        <taxon>Pipidae</taxon>
        <taxon>Xenopodinae</taxon>
        <taxon>Xenopus</taxon>
        <taxon>Xenopus</taxon>
    </lineage>
</organism>
<dbReference type="AlphaFoldDB" id="Q8JIR7"/>
<proteinExistence type="evidence at transcript level"/>
<reference evidence="2" key="1">
    <citation type="submission" date="2001-08" db="EMBL/GenBank/DDBJ databases">
        <authorList>
            <person name="Shohei M."/>
        </authorList>
    </citation>
    <scope>NUCLEOTIDE SEQUENCE</scope>
</reference>
<reference evidence="2" key="3">
    <citation type="submission" date="2002-09" db="EMBL/GenBank/DDBJ databases">
        <title>Molecular cloning of a gene displayed differentially during development of the mesonephros and gonad of Xenopus.</title>
        <authorList>
            <person name="Miyata S."/>
            <person name="Miyashita K."/>
            <person name="Ishii T."/>
        </authorList>
    </citation>
    <scope>NUCLEOTIDE SEQUENCE</scope>
</reference>